<evidence type="ECO:0000313" key="2">
    <source>
        <dbReference type="Proteomes" id="UP001642540"/>
    </source>
</evidence>
<reference evidence="1 2" key="1">
    <citation type="submission" date="2024-08" db="EMBL/GenBank/DDBJ databases">
        <authorList>
            <person name="Cucini C."/>
            <person name="Frati F."/>
        </authorList>
    </citation>
    <scope>NUCLEOTIDE SEQUENCE [LARGE SCALE GENOMIC DNA]</scope>
</reference>
<accession>A0ABP1PI45</accession>
<gene>
    <name evidence="1" type="ORF">ODALV1_LOCUS256</name>
</gene>
<keyword evidence="2" id="KW-1185">Reference proteome</keyword>
<sequence>MFTAVMSAERSFKKGALVPDLVEELGLLIGLPPPLTRLGEISLKAVASVNLNMTQNEEQRGLVDAAKILVKEADDVNHVQDVAVEAVEETGVGVGNWLSTFWHNIKDTFHKFV</sequence>
<evidence type="ECO:0000313" key="1">
    <source>
        <dbReference type="EMBL" id="CAL8068406.1"/>
    </source>
</evidence>
<organism evidence="1 2">
    <name type="scientific">Orchesella dallaii</name>
    <dbReference type="NCBI Taxonomy" id="48710"/>
    <lineage>
        <taxon>Eukaryota</taxon>
        <taxon>Metazoa</taxon>
        <taxon>Ecdysozoa</taxon>
        <taxon>Arthropoda</taxon>
        <taxon>Hexapoda</taxon>
        <taxon>Collembola</taxon>
        <taxon>Entomobryomorpha</taxon>
        <taxon>Entomobryoidea</taxon>
        <taxon>Orchesellidae</taxon>
        <taxon>Orchesellinae</taxon>
        <taxon>Orchesella</taxon>
    </lineage>
</organism>
<comment type="caution">
    <text evidence="1">The sequence shown here is derived from an EMBL/GenBank/DDBJ whole genome shotgun (WGS) entry which is preliminary data.</text>
</comment>
<protein>
    <submittedName>
        <fullName evidence="1">Uncharacterized protein</fullName>
    </submittedName>
</protein>
<proteinExistence type="predicted"/>
<dbReference type="EMBL" id="CAXLJM020000001">
    <property type="protein sequence ID" value="CAL8068406.1"/>
    <property type="molecule type" value="Genomic_DNA"/>
</dbReference>
<dbReference type="Proteomes" id="UP001642540">
    <property type="component" value="Unassembled WGS sequence"/>
</dbReference>
<name>A0ABP1PI45_9HEXA</name>